<gene>
    <name evidence="8" type="ORF">EFBL_0211</name>
</gene>
<feature type="domain" description="RNA polymerase sigma factor 70 region 4 type 2" evidence="7">
    <location>
        <begin position="120"/>
        <end position="169"/>
    </location>
</feature>
<evidence type="ECO:0000313" key="9">
    <source>
        <dbReference type="Proteomes" id="UP000217785"/>
    </source>
</evidence>
<dbReference type="Gene3D" id="1.10.10.10">
    <property type="entry name" value="Winged helix-like DNA-binding domain superfamily/Winged helix DNA-binding domain"/>
    <property type="match status" value="1"/>
</dbReference>
<dbReference type="InterPro" id="IPR013249">
    <property type="entry name" value="RNA_pol_sigma70_r4_t2"/>
</dbReference>
<comment type="similarity">
    <text evidence="1">Belongs to the sigma-70 factor family. ECF subfamily.</text>
</comment>
<dbReference type="AlphaFoldDB" id="A0A292YIC3"/>
<dbReference type="RefSeq" id="WP_096180299.1">
    <property type="nucleotide sequence ID" value="NZ_BDUF01000004.1"/>
</dbReference>
<keyword evidence="2" id="KW-0805">Transcription regulation</keyword>
<proteinExistence type="inferred from homology"/>
<dbReference type="InterPro" id="IPR013325">
    <property type="entry name" value="RNA_pol_sigma_r2"/>
</dbReference>
<dbReference type="InterPro" id="IPR013324">
    <property type="entry name" value="RNA_pol_sigma_r3/r4-like"/>
</dbReference>
<name>A0A292YIC3_9BACL</name>
<dbReference type="GO" id="GO:0006352">
    <property type="term" value="P:DNA-templated transcription initiation"/>
    <property type="evidence" value="ECO:0007669"/>
    <property type="project" value="InterPro"/>
</dbReference>
<keyword evidence="9" id="KW-1185">Reference proteome</keyword>
<dbReference type="Pfam" id="PF08281">
    <property type="entry name" value="Sigma70_r4_2"/>
    <property type="match status" value="1"/>
</dbReference>
<comment type="caution">
    <text evidence="8">The sequence shown here is derived from an EMBL/GenBank/DDBJ whole genome shotgun (WGS) entry which is preliminary data.</text>
</comment>
<dbReference type="SUPFAM" id="SSF88946">
    <property type="entry name" value="Sigma2 domain of RNA polymerase sigma factors"/>
    <property type="match status" value="1"/>
</dbReference>
<dbReference type="InterPro" id="IPR007627">
    <property type="entry name" value="RNA_pol_sigma70_r2"/>
</dbReference>
<evidence type="ECO:0000256" key="3">
    <source>
        <dbReference type="ARBA" id="ARBA00023082"/>
    </source>
</evidence>
<dbReference type="GO" id="GO:0003677">
    <property type="term" value="F:DNA binding"/>
    <property type="evidence" value="ECO:0007669"/>
    <property type="project" value="UniProtKB-KW"/>
</dbReference>
<keyword evidence="5" id="KW-0804">Transcription</keyword>
<dbReference type="PANTHER" id="PTHR43133:SF8">
    <property type="entry name" value="RNA POLYMERASE SIGMA FACTOR HI_1459-RELATED"/>
    <property type="match status" value="1"/>
</dbReference>
<dbReference type="PANTHER" id="PTHR43133">
    <property type="entry name" value="RNA POLYMERASE ECF-TYPE SIGMA FACTO"/>
    <property type="match status" value="1"/>
</dbReference>
<keyword evidence="4" id="KW-0238">DNA-binding</keyword>
<reference evidence="9" key="1">
    <citation type="submission" date="2017-07" db="EMBL/GenBank/DDBJ databases">
        <title>Draft genome sequence of Effusibacillus lacus strain skLN1.</title>
        <authorList>
            <person name="Watanabe M."/>
            <person name="Kojima H."/>
            <person name="Fukui M."/>
        </authorList>
    </citation>
    <scope>NUCLEOTIDE SEQUENCE [LARGE SCALE GENOMIC DNA]</scope>
    <source>
        <strain evidence="9">skLN1</strain>
    </source>
</reference>
<evidence type="ECO:0000313" key="8">
    <source>
        <dbReference type="EMBL" id="GAX88599.1"/>
    </source>
</evidence>
<dbReference type="SUPFAM" id="SSF88659">
    <property type="entry name" value="Sigma3 and sigma4 domains of RNA polymerase sigma factors"/>
    <property type="match status" value="1"/>
</dbReference>
<dbReference type="InterPro" id="IPR036388">
    <property type="entry name" value="WH-like_DNA-bd_sf"/>
</dbReference>
<dbReference type="InterPro" id="IPR039425">
    <property type="entry name" value="RNA_pol_sigma-70-like"/>
</dbReference>
<dbReference type="Proteomes" id="UP000217785">
    <property type="component" value="Unassembled WGS sequence"/>
</dbReference>
<dbReference type="NCBIfam" id="TIGR02937">
    <property type="entry name" value="sigma70-ECF"/>
    <property type="match status" value="1"/>
</dbReference>
<evidence type="ECO:0000256" key="1">
    <source>
        <dbReference type="ARBA" id="ARBA00010641"/>
    </source>
</evidence>
<dbReference type="InterPro" id="IPR014284">
    <property type="entry name" value="RNA_pol_sigma-70_dom"/>
</dbReference>
<evidence type="ECO:0000256" key="2">
    <source>
        <dbReference type="ARBA" id="ARBA00023015"/>
    </source>
</evidence>
<evidence type="ECO:0000256" key="4">
    <source>
        <dbReference type="ARBA" id="ARBA00023125"/>
    </source>
</evidence>
<evidence type="ECO:0000259" key="6">
    <source>
        <dbReference type="Pfam" id="PF04542"/>
    </source>
</evidence>
<dbReference type="GO" id="GO:0016987">
    <property type="term" value="F:sigma factor activity"/>
    <property type="evidence" value="ECO:0007669"/>
    <property type="project" value="UniProtKB-KW"/>
</dbReference>
<sequence>MELLASRMDPRDESKEDTAEFSVLFKAHYSQVVRQILSIVREQAIAEELAQEVFIKLYSVDRSEIENLRAWLAKVSIHVAFNYLRSEKRRAARDDRATQREGCTSPSTEESWLRREEIAAVRETLVDLDERDRLLLLMKYSGYDYKELAQAAGIEKGSVGTLLARAKKKFRELYQHRRGSET</sequence>
<accession>A0A292YIC3</accession>
<evidence type="ECO:0000256" key="5">
    <source>
        <dbReference type="ARBA" id="ARBA00023163"/>
    </source>
</evidence>
<feature type="domain" description="RNA polymerase sigma-70 region 2" evidence="6">
    <location>
        <begin position="24"/>
        <end position="90"/>
    </location>
</feature>
<evidence type="ECO:0000259" key="7">
    <source>
        <dbReference type="Pfam" id="PF08281"/>
    </source>
</evidence>
<dbReference type="Gene3D" id="1.10.1740.10">
    <property type="match status" value="1"/>
</dbReference>
<protein>
    <submittedName>
        <fullName evidence="8">RNA polymerase sigma factor SigX</fullName>
    </submittedName>
</protein>
<dbReference type="Pfam" id="PF04542">
    <property type="entry name" value="Sigma70_r2"/>
    <property type="match status" value="1"/>
</dbReference>
<keyword evidence="3" id="KW-0731">Sigma factor</keyword>
<dbReference type="OrthoDB" id="9789355at2"/>
<dbReference type="EMBL" id="BDUF01000004">
    <property type="protein sequence ID" value="GAX88599.1"/>
    <property type="molecule type" value="Genomic_DNA"/>
</dbReference>
<organism evidence="8 9">
    <name type="scientific">Effusibacillus lacus</name>
    <dbReference type="NCBI Taxonomy" id="1348429"/>
    <lineage>
        <taxon>Bacteria</taxon>
        <taxon>Bacillati</taxon>
        <taxon>Bacillota</taxon>
        <taxon>Bacilli</taxon>
        <taxon>Bacillales</taxon>
        <taxon>Alicyclobacillaceae</taxon>
        <taxon>Effusibacillus</taxon>
    </lineage>
</organism>